<dbReference type="KEGG" id="slr:L21SP2_2970"/>
<dbReference type="Proteomes" id="UP000018680">
    <property type="component" value="Chromosome"/>
</dbReference>
<dbReference type="AlphaFoldDB" id="V5WME6"/>
<keyword evidence="3" id="KW-1185">Reference proteome</keyword>
<reference evidence="2 3" key="1">
    <citation type="journal article" date="2015" name="Stand. Genomic Sci.">
        <title>Complete genome sequence and description of Salinispira pacifica gen. nov., sp. nov., a novel spirochaete isolated form a hypersaline microbial mat.</title>
        <authorList>
            <person name="Ben Hania W."/>
            <person name="Joseph M."/>
            <person name="Schumann P."/>
            <person name="Bunk B."/>
            <person name="Fiebig A."/>
            <person name="Sproer C."/>
            <person name="Klenk H.P."/>
            <person name="Fardeau M.L."/>
            <person name="Spring S."/>
        </authorList>
    </citation>
    <scope>NUCLEOTIDE SEQUENCE [LARGE SCALE GENOMIC DNA]</scope>
    <source>
        <strain evidence="2 3">L21-RPul-D2</strain>
    </source>
</reference>
<dbReference type="eggNOG" id="ENOG5033RIG">
    <property type="taxonomic scope" value="Bacteria"/>
</dbReference>
<sequence>MNQDQVKDTLLRLEPDVEEFAVIFSGKQSKKVHGLYHPETREIILHNRNFNGDSALLYTAIHEFAHHIHFTTSETPVSNRAHTTAFRSIFHKLLLKAEEMGIYENTLNGIPELQDLAEQMRSRFIQANGELMKDFGHALMEAEKLCRKHNARFEDFVERVLQLPKNTANTLMKVKAMDLPSDLGFDNMKTLAGVRNKDARHEAIESFRNGLSPDMVKQGLKERQPARQQDPVKKLESEKKRIEKSLNSLRSRLEEIEHELERVMYTEQQGAEL</sequence>
<evidence type="ECO:0000313" key="2">
    <source>
        <dbReference type="EMBL" id="AHC16316.1"/>
    </source>
</evidence>
<name>V5WME6_9SPIO</name>
<feature type="region of interest" description="Disordered" evidence="1">
    <location>
        <begin position="221"/>
        <end position="240"/>
    </location>
</feature>
<protein>
    <submittedName>
        <fullName evidence="2">Uncharacterized protein</fullName>
    </submittedName>
</protein>
<dbReference type="STRING" id="1307761.L21SP2_2970"/>
<dbReference type="EMBL" id="CP006939">
    <property type="protein sequence ID" value="AHC16316.1"/>
    <property type="molecule type" value="Genomic_DNA"/>
</dbReference>
<organism evidence="2 3">
    <name type="scientific">Salinispira pacifica</name>
    <dbReference type="NCBI Taxonomy" id="1307761"/>
    <lineage>
        <taxon>Bacteria</taxon>
        <taxon>Pseudomonadati</taxon>
        <taxon>Spirochaetota</taxon>
        <taxon>Spirochaetia</taxon>
        <taxon>Spirochaetales</taxon>
        <taxon>Spirochaetaceae</taxon>
        <taxon>Salinispira</taxon>
    </lineage>
</organism>
<evidence type="ECO:0000256" key="1">
    <source>
        <dbReference type="SAM" id="MobiDB-lite"/>
    </source>
</evidence>
<dbReference type="HOGENOM" id="CLU_1034196_0_0_12"/>
<dbReference type="OrthoDB" id="354698at2"/>
<proteinExistence type="predicted"/>
<evidence type="ECO:0000313" key="3">
    <source>
        <dbReference type="Proteomes" id="UP000018680"/>
    </source>
</evidence>
<dbReference type="PATRIC" id="fig|1307761.3.peg.2959"/>
<dbReference type="RefSeq" id="WP_024269213.1">
    <property type="nucleotide sequence ID" value="NC_023035.1"/>
</dbReference>
<accession>V5WME6</accession>
<gene>
    <name evidence="2" type="ORF">L21SP2_2970</name>
</gene>